<reference evidence="3" key="1">
    <citation type="submission" date="2015-08" db="EMBL/GenBank/DDBJ databases">
        <title>Comparative genomics of the Campylobacter concisus group.</title>
        <authorList>
            <person name="Miller W.G."/>
            <person name="Yee E."/>
            <person name="Chapman M.H."/>
            <person name="Huynh S."/>
            <person name="Bono J.L."/>
            <person name="On S.L.W."/>
            <person name="St Leger J."/>
            <person name="Foster G."/>
            <person name="Parker C.T."/>
        </authorList>
    </citation>
    <scope>NUCLEOTIDE SEQUENCE [LARGE SCALE GENOMIC DNA]</scope>
    <source>
        <strain evidence="3">ATCC 33237</strain>
    </source>
</reference>
<dbReference type="InterPro" id="IPR025833">
    <property type="entry name" value="GDYXXLXY"/>
</dbReference>
<protein>
    <submittedName>
        <fullName evidence="2">Putative GDYXXLXY domain protein</fullName>
    </submittedName>
</protein>
<proteinExistence type="predicted"/>
<keyword evidence="1" id="KW-0472">Membrane</keyword>
<dbReference type="RefSeq" id="WP_054196673.1">
    <property type="nucleotide sequence ID" value="NZ_CABMKQ010000038.1"/>
</dbReference>
<keyword evidence="1" id="KW-0812">Transmembrane</keyword>
<dbReference type="Proteomes" id="UP000066049">
    <property type="component" value="Chromosome"/>
</dbReference>
<organism evidence="2 3">
    <name type="scientific">Campylobacter concisus</name>
    <dbReference type="NCBI Taxonomy" id="199"/>
    <lineage>
        <taxon>Bacteria</taxon>
        <taxon>Pseudomonadati</taxon>
        <taxon>Campylobacterota</taxon>
        <taxon>Epsilonproteobacteria</taxon>
        <taxon>Campylobacterales</taxon>
        <taxon>Campylobacteraceae</taxon>
        <taxon>Campylobacter</taxon>
    </lineage>
</organism>
<dbReference type="EMBL" id="CP012541">
    <property type="protein sequence ID" value="ALF47678.1"/>
    <property type="molecule type" value="Genomic_DNA"/>
</dbReference>
<evidence type="ECO:0000256" key="1">
    <source>
        <dbReference type="SAM" id="Phobius"/>
    </source>
</evidence>
<evidence type="ECO:0000313" key="3">
    <source>
        <dbReference type="Proteomes" id="UP000066049"/>
    </source>
</evidence>
<keyword evidence="1" id="KW-1133">Transmembrane helix</keyword>
<feature type="transmembrane region" description="Helical" evidence="1">
    <location>
        <begin position="6"/>
        <end position="30"/>
    </location>
</feature>
<accession>A0A0M3V2C5</accession>
<name>A0A0M3V2C5_9BACT</name>
<evidence type="ECO:0000313" key="2">
    <source>
        <dbReference type="EMBL" id="ALF47678.1"/>
    </source>
</evidence>
<dbReference type="PATRIC" id="fig|199.248.peg.1041"/>
<sequence>MKIKVLIVAVVFQISLIGIMLGYALMPLYFGQEVRVRVNLYDPRDLFRGNYVDLNYEFSNFHSRNFDENDEDDRYIDQYDERVRDGARVYAILKPDVNGTYSFAKFSISKPDNGVFLAGRYDGYSLVKYGIEQFYMSPDSAANTEDEMREEDVDAYAVLMVMDNGKARLKDLIIQKNAQKNSKKLLGGENFDKLDDVRQKE</sequence>
<dbReference type="Pfam" id="PF14345">
    <property type="entry name" value="GDYXXLXY"/>
    <property type="match status" value="1"/>
</dbReference>
<dbReference type="GeneID" id="28662680"/>
<dbReference type="KEGG" id="ccoc:CCON33237_1003"/>
<dbReference type="AlphaFoldDB" id="A0A0M3V2C5"/>
<gene>
    <name evidence="2" type="ORF">CCON33237_1003</name>
</gene>